<dbReference type="Proteomes" id="UP000036013">
    <property type="component" value="Unassembled WGS sequence"/>
</dbReference>
<feature type="chain" id="PRO_5044368768" evidence="1">
    <location>
        <begin position="20"/>
        <end position="186"/>
    </location>
</feature>
<reference evidence="3 5" key="1">
    <citation type="submission" date="2015-06" db="EMBL/GenBank/DDBJ databases">
        <authorList>
            <person name="Adams M."/>
            <person name="Sutton G."/>
            <person name="Nelson K."/>
            <person name="Bonomo R."/>
            <person name="McCorrison J."/>
            <person name="Sanka R."/>
            <person name="Brinkac L."/>
            <person name="Nierman W."/>
        </authorList>
    </citation>
    <scope>NUCLEOTIDE SEQUENCE [LARGE SCALE GENOMIC DNA]</scope>
    <source>
        <strain evidence="3 5">GN02692</strain>
    </source>
</reference>
<reference evidence="4 6" key="2">
    <citation type="journal article" date="2021" name="Clin. Infect. Dis.">
        <title>Rapid development of cefiderocol resistance in carbapenem-resistant Enterobacter cloacae during therapy is associated with heterogeneous mutations in the catecholate siderophore receptor cira.</title>
        <authorList>
            <person name="Klein S."/>
            <person name="Boutin S."/>
            <person name="Kocer K."/>
            <person name="Fiedler M.O."/>
            <person name="Storzinger D."/>
            <person name="Weigand M.A."/>
            <person name="Tan B."/>
            <person name="Richter D."/>
            <person name="Rupp C."/>
            <person name="Mieth M."/>
            <person name="Mehrabi A."/>
            <person name="Hackert T."/>
            <person name="Zimmermann S."/>
            <person name="Heeg K."/>
            <person name="Nurjadi D."/>
        </authorList>
    </citation>
    <scope>NUCLEOTIDE SEQUENCE [LARGE SCALE GENOMIC DNA]</scope>
    <source>
        <strain evidence="4 6">BK34275</strain>
    </source>
</reference>
<dbReference type="AlphaFoldDB" id="A0A167RGH7"/>
<dbReference type="SMART" id="SM00867">
    <property type="entry name" value="YceI"/>
    <property type="match status" value="1"/>
</dbReference>
<evidence type="ECO:0000313" key="4">
    <source>
        <dbReference type="EMBL" id="MBU3766215.1"/>
    </source>
</evidence>
<dbReference type="Proteomes" id="UP000813349">
    <property type="component" value="Unassembled WGS sequence"/>
</dbReference>
<proteinExistence type="predicted"/>
<dbReference type="SUPFAM" id="SSF101874">
    <property type="entry name" value="YceI-like"/>
    <property type="match status" value="1"/>
</dbReference>
<dbReference type="RefSeq" id="WP_021241981.1">
    <property type="nucleotide sequence ID" value="NZ_CABGXB010000001.1"/>
</dbReference>
<dbReference type="InterPro" id="IPR036761">
    <property type="entry name" value="TTHA0802/YceI-like_sf"/>
</dbReference>
<dbReference type="InterPro" id="IPR007372">
    <property type="entry name" value="Lipid/polyisoprenoid-bd_YceI"/>
</dbReference>
<evidence type="ECO:0000256" key="1">
    <source>
        <dbReference type="SAM" id="SignalP"/>
    </source>
</evidence>
<dbReference type="EMBL" id="LEDI01000106">
    <property type="protein sequence ID" value="KLP91892.1"/>
    <property type="molecule type" value="Genomic_DNA"/>
</dbReference>
<accession>A0A167RGH7</accession>
<evidence type="ECO:0000313" key="3">
    <source>
        <dbReference type="EMBL" id="KLP91892.1"/>
    </source>
</evidence>
<feature type="signal peptide" evidence="1">
    <location>
        <begin position="1"/>
        <end position="19"/>
    </location>
</feature>
<dbReference type="PANTHER" id="PTHR34406:SF1">
    <property type="entry name" value="PROTEIN YCEI"/>
    <property type="match status" value="1"/>
</dbReference>
<protein>
    <submittedName>
        <fullName evidence="4">YceI family protein</fullName>
    </submittedName>
</protein>
<dbReference type="Gene3D" id="2.40.128.110">
    <property type="entry name" value="Lipid/polyisoprenoid-binding, YceI-like"/>
    <property type="match status" value="1"/>
</dbReference>
<organism evidence="3 5">
    <name type="scientific">Enterobacter roggenkampii</name>
    <dbReference type="NCBI Taxonomy" id="1812935"/>
    <lineage>
        <taxon>Bacteria</taxon>
        <taxon>Pseudomonadati</taxon>
        <taxon>Pseudomonadota</taxon>
        <taxon>Gammaproteobacteria</taxon>
        <taxon>Enterobacterales</taxon>
        <taxon>Enterobacteriaceae</taxon>
        <taxon>Enterobacter</taxon>
        <taxon>Enterobacter cloacae complex</taxon>
    </lineage>
</organism>
<evidence type="ECO:0000259" key="2">
    <source>
        <dbReference type="SMART" id="SM00867"/>
    </source>
</evidence>
<gene>
    <name evidence="3" type="ORF">ABF77_20155</name>
    <name evidence="4" type="ORF">J0A64_06315</name>
</gene>
<feature type="domain" description="Lipid/polyisoprenoid-binding YceI-like" evidence="2">
    <location>
        <begin position="23"/>
        <end position="181"/>
    </location>
</feature>
<dbReference type="OrthoDB" id="9811006at2"/>
<dbReference type="PANTHER" id="PTHR34406">
    <property type="entry name" value="PROTEIN YCEI"/>
    <property type="match status" value="1"/>
</dbReference>
<name>A0A167RGH7_9ENTR</name>
<keyword evidence="1" id="KW-0732">Signal</keyword>
<dbReference type="Pfam" id="PF04264">
    <property type="entry name" value="YceI"/>
    <property type="match status" value="1"/>
</dbReference>
<evidence type="ECO:0000313" key="5">
    <source>
        <dbReference type="Proteomes" id="UP000036013"/>
    </source>
</evidence>
<dbReference type="EMBL" id="JAFKCP010000003">
    <property type="protein sequence ID" value="MBU3766215.1"/>
    <property type="molecule type" value="Genomic_DNA"/>
</dbReference>
<evidence type="ECO:0000313" key="6">
    <source>
        <dbReference type="Proteomes" id="UP000813349"/>
    </source>
</evidence>
<dbReference type="KEGG" id="ecls:LI67_018460"/>
<sequence>MYRLLAFLTVLLLCPSLHAAPKSYLIDTENTAIRLSWHAFGGILSWATFSGVTGAVTLNPDNDVDDHIHVTIPVATLVASNTLLTWQLKSDMFFDAEHYPTIEFISSRVVDQGAGRFRVFGTLTVRNIARPVILEAAVKDPHAQALTLDATTAISRASYGMDKFALVVDDRIAIAIAIQTNKVPSS</sequence>
<comment type="caution">
    <text evidence="3">The sequence shown here is derived from an EMBL/GenBank/DDBJ whole genome shotgun (WGS) entry which is preliminary data.</text>
</comment>